<comment type="caution">
    <text evidence="1">The sequence shown here is derived from an EMBL/GenBank/DDBJ whole genome shotgun (WGS) entry which is preliminary data.</text>
</comment>
<accession>A0A645ETE0</accession>
<dbReference type="InterPro" id="IPR043137">
    <property type="entry name" value="GGT_ssub_C"/>
</dbReference>
<name>A0A645ETE0_9ZZZZ</name>
<sequence>MIPQTGIALNNRAKGFSLDPAHPNVLAPGKRPYHTIIPGFITKDGDPLGPFGVMGGYMQPQGHVQVVMNMLDFAMNPQEALDAPRWQWVGDMDVAIEPGFPVSVAQKLQQMGHHIRMALDSNTFGRGEIILKTSEGTLIGATEPRADGSIAAW</sequence>
<dbReference type="Pfam" id="PF01019">
    <property type="entry name" value="G_glu_transpept"/>
    <property type="match status" value="1"/>
</dbReference>
<keyword evidence="1" id="KW-0808">Transferase</keyword>
<evidence type="ECO:0000313" key="1">
    <source>
        <dbReference type="EMBL" id="MPN03793.1"/>
    </source>
</evidence>
<dbReference type="SUPFAM" id="SSF56235">
    <property type="entry name" value="N-terminal nucleophile aminohydrolases (Ntn hydrolases)"/>
    <property type="match status" value="1"/>
</dbReference>
<dbReference type="GO" id="GO:0016787">
    <property type="term" value="F:hydrolase activity"/>
    <property type="evidence" value="ECO:0007669"/>
    <property type="project" value="UniProtKB-KW"/>
</dbReference>
<dbReference type="EMBL" id="VSSQ01049714">
    <property type="protein sequence ID" value="MPN03793.1"/>
    <property type="molecule type" value="Genomic_DNA"/>
</dbReference>
<dbReference type="InterPro" id="IPR052896">
    <property type="entry name" value="GGT-like_enzyme"/>
</dbReference>
<dbReference type="EC" id="2.3.2.2" evidence="1"/>
<dbReference type="InterPro" id="IPR029055">
    <property type="entry name" value="Ntn_hydrolases_N"/>
</dbReference>
<dbReference type="AlphaFoldDB" id="A0A645ETE0"/>
<keyword evidence="1" id="KW-0378">Hydrolase</keyword>
<dbReference type="PANTHER" id="PTHR43881:SF1">
    <property type="entry name" value="GAMMA-GLUTAMYLTRANSPEPTIDASE (AFU_ORTHOLOGUE AFUA_4G13580)"/>
    <property type="match status" value="1"/>
</dbReference>
<reference evidence="1" key="1">
    <citation type="submission" date="2019-08" db="EMBL/GenBank/DDBJ databases">
        <authorList>
            <person name="Kucharzyk K."/>
            <person name="Murdoch R.W."/>
            <person name="Higgins S."/>
            <person name="Loffler F."/>
        </authorList>
    </citation>
    <scope>NUCLEOTIDE SEQUENCE</scope>
</reference>
<proteinExistence type="predicted"/>
<dbReference type="PANTHER" id="PTHR43881">
    <property type="entry name" value="GAMMA-GLUTAMYLTRANSPEPTIDASE (AFU_ORTHOLOGUE AFUA_4G13580)"/>
    <property type="match status" value="1"/>
</dbReference>
<organism evidence="1">
    <name type="scientific">bioreactor metagenome</name>
    <dbReference type="NCBI Taxonomy" id="1076179"/>
    <lineage>
        <taxon>unclassified sequences</taxon>
        <taxon>metagenomes</taxon>
        <taxon>ecological metagenomes</taxon>
    </lineage>
</organism>
<protein>
    <submittedName>
        <fullName evidence="1">Glutathione hydrolase-like YwrD proenzyme</fullName>
        <ecNumber evidence="1">2.3.2.2</ecNumber>
    </submittedName>
</protein>
<keyword evidence="1" id="KW-0012">Acyltransferase</keyword>
<gene>
    <name evidence="1" type="primary">ywrD_11</name>
    <name evidence="1" type="ORF">SDC9_151027</name>
</gene>
<dbReference type="Gene3D" id="3.60.20.40">
    <property type="match status" value="1"/>
</dbReference>
<dbReference type="GO" id="GO:0103068">
    <property type="term" value="F:leukotriene C4 gamma-glutamyl transferase activity"/>
    <property type="evidence" value="ECO:0007669"/>
    <property type="project" value="UniProtKB-EC"/>
</dbReference>